<dbReference type="STRING" id="1123071.SAMN02745181_0569"/>
<keyword evidence="1" id="KW-0732">Signal</keyword>
<accession>A0A1M6CUB6</accession>
<feature type="chain" id="PRO_5013110466" evidence="1">
    <location>
        <begin position="30"/>
        <end position="125"/>
    </location>
</feature>
<proteinExistence type="predicted"/>
<gene>
    <name evidence="2" type="ORF">SAMN02745181_0569</name>
</gene>
<reference evidence="2 3" key="1">
    <citation type="submission" date="2016-11" db="EMBL/GenBank/DDBJ databases">
        <authorList>
            <person name="Jaros S."/>
            <person name="Januszkiewicz K."/>
            <person name="Wedrychowicz H."/>
        </authorList>
    </citation>
    <scope>NUCLEOTIDE SEQUENCE [LARGE SCALE GENOMIC DNA]</scope>
    <source>
        <strain evidence="2 3">DSM 18772</strain>
    </source>
</reference>
<dbReference type="EMBL" id="FQYR01000002">
    <property type="protein sequence ID" value="SHI64612.1"/>
    <property type="molecule type" value="Genomic_DNA"/>
</dbReference>
<dbReference type="InParanoid" id="A0A1M6CUB6"/>
<dbReference type="AlphaFoldDB" id="A0A1M6CUB6"/>
<keyword evidence="3" id="KW-1185">Reference proteome</keyword>
<protein>
    <submittedName>
        <fullName evidence="2">Uncharacterized protein</fullName>
    </submittedName>
</protein>
<dbReference type="Proteomes" id="UP000184510">
    <property type="component" value="Unassembled WGS sequence"/>
</dbReference>
<evidence type="ECO:0000256" key="1">
    <source>
        <dbReference type="SAM" id="SignalP"/>
    </source>
</evidence>
<evidence type="ECO:0000313" key="3">
    <source>
        <dbReference type="Proteomes" id="UP000184510"/>
    </source>
</evidence>
<sequence>MGWKCRKKERMSVRSLFLLCVLLTACVHTPPDEGEIWTTNVEYKELIWNRSLEVNEGDYIKVEHVNYPKSYRVESITKEGVKLRDLYAGRMMMVRENQGPGYNAHSIDLSGKPTARILYFVMFSE</sequence>
<evidence type="ECO:0000313" key="2">
    <source>
        <dbReference type="EMBL" id="SHI64612.1"/>
    </source>
</evidence>
<feature type="signal peptide" evidence="1">
    <location>
        <begin position="1"/>
        <end position="29"/>
    </location>
</feature>
<dbReference type="PROSITE" id="PS51257">
    <property type="entry name" value="PROKAR_LIPOPROTEIN"/>
    <property type="match status" value="1"/>
</dbReference>
<organism evidence="2 3">
    <name type="scientific">Rubritalea squalenifaciens DSM 18772</name>
    <dbReference type="NCBI Taxonomy" id="1123071"/>
    <lineage>
        <taxon>Bacteria</taxon>
        <taxon>Pseudomonadati</taxon>
        <taxon>Verrucomicrobiota</taxon>
        <taxon>Verrucomicrobiia</taxon>
        <taxon>Verrucomicrobiales</taxon>
        <taxon>Rubritaleaceae</taxon>
        <taxon>Rubritalea</taxon>
    </lineage>
</organism>
<name>A0A1M6CUB6_9BACT</name>